<proteinExistence type="predicted"/>
<sequence length="128" mass="14242">MSAFSINKASYEKRAKELLKTGKVESDQEVGPMKGQVFEIIQKDIDDLEKFVNGANYHVLEKLVNGANYHVLEKLVSGTISIASSPQKNTNKIDQIVQEESIAYFSGQQTPEAVAELIQNRVTTLLNE</sequence>
<protein>
    <submittedName>
        <fullName evidence="1">Uncharacterized protein</fullName>
    </submittedName>
</protein>
<evidence type="ECO:0000313" key="1">
    <source>
        <dbReference type="EMBL" id="MCY9530090.1"/>
    </source>
</evidence>
<reference evidence="1 2" key="1">
    <citation type="submission" date="2022-05" db="EMBL/GenBank/DDBJ databases">
        <title>Genome Sequencing of Bee-Associated Microbes.</title>
        <authorList>
            <person name="Dunlap C."/>
        </authorList>
    </citation>
    <scope>NUCLEOTIDE SEQUENCE [LARGE SCALE GENOMIC DNA]</scope>
    <source>
        <strain evidence="1 2">NRRL NRS-750</strain>
    </source>
</reference>
<organism evidence="1 2">
    <name type="scientific">Paenibacillus alvei</name>
    <name type="common">Bacillus alvei</name>
    <dbReference type="NCBI Taxonomy" id="44250"/>
    <lineage>
        <taxon>Bacteria</taxon>
        <taxon>Bacillati</taxon>
        <taxon>Bacillota</taxon>
        <taxon>Bacilli</taxon>
        <taxon>Bacillales</taxon>
        <taxon>Paenibacillaceae</taxon>
        <taxon>Paenibacillus</taxon>
    </lineage>
</organism>
<dbReference type="EMBL" id="JAMDLY010000011">
    <property type="protein sequence ID" value="MCY9530090.1"/>
    <property type="molecule type" value="Genomic_DNA"/>
</dbReference>
<evidence type="ECO:0000313" key="2">
    <source>
        <dbReference type="Proteomes" id="UP001527090"/>
    </source>
</evidence>
<name>A0ABT4EAH0_PAEAL</name>
<keyword evidence="2" id="KW-1185">Reference proteome</keyword>
<dbReference type="RefSeq" id="WP_268632149.1">
    <property type="nucleotide sequence ID" value="NZ_JAMDLY010000011.1"/>
</dbReference>
<dbReference type="Proteomes" id="UP001527090">
    <property type="component" value="Unassembled WGS sequence"/>
</dbReference>
<comment type="caution">
    <text evidence="1">The sequence shown here is derived from an EMBL/GenBank/DDBJ whole genome shotgun (WGS) entry which is preliminary data.</text>
</comment>
<accession>A0ABT4EAH0</accession>
<gene>
    <name evidence="1" type="ORF">M5X04_12225</name>
</gene>